<evidence type="ECO:0000313" key="1">
    <source>
        <dbReference type="EMBL" id="KAL0131883.1"/>
    </source>
</evidence>
<reference evidence="1 2" key="1">
    <citation type="submission" date="2023-03" db="EMBL/GenBank/DDBJ databases">
        <title>High recombination rates correlate with genetic variation in Cardiocondyla obscurior ants.</title>
        <authorList>
            <person name="Errbii M."/>
        </authorList>
    </citation>
    <scope>NUCLEOTIDE SEQUENCE [LARGE SCALE GENOMIC DNA]</scope>
    <source>
        <strain evidence="1">Alpha-2009</strain>
        <tissue evidence="1">Whole body</tissue>
    </source>
</reference>
<proteinExistence type="predicted"/>
<organism evidence="1 2">
    <name type="scientific">Cardiocondyla obscurior</name>
    <dbReference type="NCBI Taxonomy" id="286306"/>
    <lineage>
        <taxon>Eukaryota</taxon>
        <taxon>Metazoa</taxon>
        <taxon>Ecdysozoa</taxon>
        <taxon>Arthropoda</taxon>
        <taxon>Hexapoda</taxon>
        <taxon>Insecta</taxon>
        <taxon>Pterygota</taxon>
        <taxon>Neoptera</taxon>
        <taxon>Endopterygota</taxon>
        <taxon>Hymenoptera</taxon>
        <taxon>Apocrita</taxon>
        <taxon>Aculeata</taxon>
        <taxon>Formicoidea</taxon>
        <taxon>Formicidae</taxon>
        <taxon>Myrmicinae</taxon>
        <taxon>Cardiocondyla</taxon>
    </lineage>
</organism>
<dbReference type="Proteomes" id="UP001430953">
    <property type="component" value="Unassembled WGS sequence"/>
</dbReference>
<comment type="caution">
    <text evidence="1">The sequence shown here is derived from an EMBL/GenBank/DDBJ whole genome shotgun (WGS) entry which is preliminary data.</text>
</comment>
<protein>
    <submittedName>
        <fullName evidence="1">Uncharacterized protein</fullName>
    </submittedName>
</protein>
<gene>
    <name evidence="1" type="ORF">PUN28_003028</name>
</gene>
<keyword evidence="2" id="KW-1185">Reference proteome</keyword>
<evidence type="ECO:0000313" key="2">
    <source>
        <dbReference type="Proteomes" id="UP001430953"/>
    </source>
</evidence>
<sequence>MLIRSGVQKSGNQQGECAGLRICCAYISCACVCVRSARGRVNTRGILILHLLRETISLPGMNIGCGIDDVPIVRVDEKSDIYPLPRRLYRSTFDRLSPIRGFQFFFLSMEERERKREK</sequence>
<name>A0AAW2GXJ8_9HYME</name>
<dbReference type="EMBL" id="JADYXP020000002">
    <property type="protein sequence ID" value="KAL0131883.1"/>
    <property type="molecule type" value="Genomic_DNA"/>
</dbReference>
<accession>A0AAW2GXJ8</accession>
<dbReference type="AlphaFoldDB" id="A0AAW2GXJ8"/>